<dbReference type="VEuPathDB" id="MicrosporidiaDB:EHP00_1221"/>
<dbReference type="AlphaFoldDB" id="A0A1W0E7Z2"/>
<evidence type="ECO:0000313" key="2">
    <source>
        <dbReference type="Proteomes" id="UP000192758"/>
    </source>
</evidence>
<accession>A0A1W0E7Z2</accession>
<keyword evidence="2" id="KW-1185">Reference proteome</keyword>
<reference evidence="1 2" key="1">
    <citation type="journal article" date="2017" name="Environ. Microbiol.">
        <title>Decay of the glycolytic pathway and adaptation to intranuclear parasitism within Enterocytozoonidae microsporidia.</title>
        <authorList>
            <person name="Wiredu Boakye D."/>
            <person name="Jaroenlak P."/>
            <person name="Prachumwat A."/>
            <person name="Williams T.A."/>
            <person name="Bateman K.S."/>
            <person name="Itsathitphaisarn O."/>
            <person name="Sritunyalucksana K."/>
            <person name="Paszkiewicz K.H."/>
            <person name="Moore K.A."/>
            <person name="Stentiford G.D."/>
            <person name="Williams B.A."/>
        </authorList>
    </citation>
    <scope>NUCLEOTIDE SEQUENCE [LARGE SCALE GENOMIC DNA]</scope>
    <source>
        <strain evidence="1 2">TH1</strain>
    </source>
</reference>
<gene>
    <name evidence="1" type="ORF">EHP00_1221</name>
</gene>
<evidence type="ECO:0000313" key="1">
    <source>
        <dbReference type="EMBL" id="OQS55384.1"/>
    </source>
</evidence>
<dbReference type="Proteomes" id="UP000192758">
    <property type="component" value="Unassembled WGS sequence"/>
</dbReference>
<comment type="caution">
    <text evidence="1">The sequence shown here is derived from an EMBL/GenBank/DDBJ whole genome shotgun (WGS) entry which is preliminary data.</text>
</comment>
<sequence length="220" mass="26072">MLLKKVIQVIKDADTNNLFCTDENKEFIEVINSITDVNSSHDIHKTISKYFDVFLQTDKKDDVYYIGAQRCLLVLDQFFNNMESQSLTNKMSSIPHINPFDEEFKKLNGLHVEDTDHEEMQINPSNQQFVSEKQNPQAADEGCRILNEKTFRNEYFNEETDESFFLKPEECEKIRKIDFNEEILGIYTKSLKLFAREINQECLHRHCYYLETDGKWENEQ</sequence>
<proteinExistence type="predicted"/>
<dbReference type="EMBL" id="MNPJ01000010">
    <property type="protein sequence ID" value="OQS55384.1"/>
    <property type="molecule type" value="Genomic_DNA"/>
</dbReference>
<name>A0A1W0E7Z2_9MICR</name>
<organism evidence="1 2">
    <name type="scientific">Ecytonucleospora hepatopenaei</name>
    <dbReference type="NCBI Taxonomy" id="646526"/>
    <lineage>
        <taxon>Eukaryota</taxon>
        <taxon>Fungi</taxon>
        <taxon>Fungi incertae sedis</taxon>
        <taxon>Microsporidia</taxon>
        <taxon>Enterocytozoonidae</taxon>
        <taxon>Ecytonucleospora</taxon>
    </lineage>
</organism>
<protein>
    <submittedName>
        <fullName evidence="1">Uncharacterized protein</fullName>
    </submittedName>
</protein>